<dbReference type="Pfam" id="PF04066">
    <property type="entry name" value="MrpF_PhaF"/>
    <property type="match status" value="1"/>
</dbReference>
<dbReference type="Proteomes" id="UP000322981">
    <property type="component" value="Unassembled WGS sequence"/>
</dbReference>
<keyword evidence="10" id="KW-1185">Reference proteome</keyword>
<proteinExistence type="inferred from homology"/>
<evidence type="ECO:0000313" key="10">
    <source>
        <dbReference type="Proteomes" id="UP000322981"/>
    </source>
</evidence>
<evidence type="ECO:0000256" key="2">
    <source>
        <dbReference type="ARBA" id="ARBA00009212"/>
    </source>
</evidence>
<feature type="transmembrane region" description="Helical" evidence="8">
    <location>
        <begin position="34"/>
        <end position="54"/>
    </location>
</feature>
<gene>
    <name evidence="9" type="ORF">F2Q65_04805</name>
</gene>
<sequence>MSLSQFLSGAALFVLATLVVALARLLSSRRAVDWVLAEQLLGTAGIAALLLLGVGTDSPGVIDLALLIALLASIATIAFARPLRRRGSGRGV</sequence>
<keyword evidence="3" id="KW-0813">Transport</keyword>
<evidence type="ECO:0000256" key="3">
    <source>
        <dbReference type="ARBA" id="ARBA00022448"/>
    </source>
</evidence>
<accession>A0A5M8FT14</accession>
<dbReference type="EMBL" id="VWXX01000004">
    <property type="protein sequence ID" value="KAA6186692.1"/>
    <property type="molecule type" value="Genomic_DNA"/>
</dbReference>
<dbReference type="AlphaFoldDB" id="A0A5M8FT14"/>
<feature type="transmembrane region" description="Helical" evidence="8">
    <location>
        <begin position="60"/>
        <end position="80"/>
    </location>
</feature>
<evidence type="ECO:0000256" key="8">
    <source>
        <dbReference type="SAM" id="Phobius"/>
    </source>
</evidence>
<organism evidence="9 10">
    <name type="scientific">Thiohalocapsa marina</name>
    <dbReference type="NCBI Taxonomy" id="424902"/>
    <lineage>
        <taxon>Bacteria</taxon>
        <taxon>Pseudomonadati</taxon>
        <taxon>Pseudomonadota</taxon>
        <taxon>Gammaproteobacteria</taxon>
        <taxon>Chromatiales</taxon>
        <taxon>Chromatiaceae</taxon>
        <taxon>Thiohalocapsa</taxon>
    </lineage>
</organism>
<protein>
    <submittedName>
        <fullName evidence="9">Multiple resistance and pH regulation protein F</fullName>
    </submittedName>
</protein>
<name>A0A5M8FT14_9GAMM</name>
<keyword evidence="4" id="KW-1003">Cell membrane</keyword>
<comment type="similarity">
    <text evidence="2">Belongs to the CPA3 antiporters (TC 2.A.63) subunit F family.</text>
</comment>
<feature type="transmembrane region" description="Helical" evidence="8">
    <location>
        <begin position="6"/>
        <end position="27"/>
    </location>
</feature>
<dbReference type="InterPro" id="IPR007208">
    <property type="entry name" value="MrpF/PhaF-like"/>
</dbReference>
<keyword evidence="5 8" id="KW-0812">Transmembrane</keyword>
<dbReference type="GO" id="GO:0005886">
    <property type="term" value="C:plasma membrane"/>
    <property type="evidence" value="ECO:0007669"/>
    <property type="project" value="UniProtKB-SubCell"/>
</dbReference>
<dbReference type="GO" id="GO:0015385">
    <property type="term" value="F:sodium:proton antiporter activity"/>
    <property type="evidence" value="ECO:0007669"/>
    <property type="project" value="TreeGrafter"/>
</dbReference>
<evidence type="ECO:0000256" key="7">
    <source>
        <dbReference type="ARBA" id="ARBA00023136"/>
    </source>
</evidence>
<evidence type="ECO:0000313" key="9">
    <source>
        <dbReference type="EMBL" id="KAA6186692.1"/>
    </source>
</evidence>
<comment type="subcellular location">
    <subcellularLocation>
        <location evidence="1">Cell membrane</location>
        <topology evidence="1">Multi-pass membrane protein</topology>
    </subcellularLocation>
</comment>
<keyword evidence="7 8" id="KW-0472">Membrane</keyword>
<comment type="caution">
    <text evidence="9">The sequence shown here is derived from an EMBL/GenBank/DDBJ whole genome shotgun (WGS) entry which is preliminary data.</text>
</comment>
<keyword evidence="6 8" id="KW-1133">Transmembrane helix</keyword>
<evidence type="ECO:0000256" key="6">
    <source>
        <dbReference type="ARBA" id="ARBA00022989"/>
    </source>
</evidence>
<evidence type="ECO:0000256" key="5">
    <source>
        <dbReference type="ARBA" id="ARBA00022692"/>
    </source>
</evidence>
<evidence type="ECO:0000256" key="1">
    <source>
        <dbReference type="ARBA" id="ARBA00004651"/>
    </source>
</evidence>
<reference evidence="9 10" key="1">
    <citation type="submission" date="2019-09" db="EMBL/GenBank/DDBJ databases">
        <title>Whole-genome sequence of the purple sulfur bacterium Thiohalocapsa marina DSM 19078.</title>
        <authorList>
            <person name="Kyndt J.A."/>
            <person name="Meyer T.E."/>
        </authorList>
    </citation>
    <scope>NUCLEOTIDE SEQUENCE [LARGE SCALE GENOMIC DNA]</scope>
    <source>
        <strain evidence="9 10">DSM 19078</strain>
    </source>
</reference>
<dbReference type="PANTHER" id="PTHR34702:SF1">
    <property type="entry name" value="NA(+)_H(+) ANTIPORTER SUBUNIT F"/>
    <property type="match status" value="1"/>
</dbReference>
<dbReference type="RefSeq" id="WP_150090967.1">
    <property type="nucleotide sequence ID" value="NZ_JBFUOH010000052.1"/>
</dbReference>
<evidence type="ECO:0000256" key="4">
    <source>
        <dbReference type="ARBA" id="ARBA00022475"/>
    </source>
</evidence>
<dbReference type="PANTHER" id="PTHR34702">
    <property type="entry name" value="NA(+)/H(+) ANTIPORTER SUBUNIT F1"/>
    <property type="match status" value="1"/>
</dbReference>